<comment type="caution">
    <text evidence="1">The sequence shown here is derived from an EMBL/GenBank/DDBJ whole genome shotgun (WGS) entry which is preliminary data.</text>
</comment>
<keyword evidence="2" id="KW-1185">Reference proteome</keyword>
<dbReference type="Proteomes" id="UP000469440">
    <property type="component" value="Unassembled WGS sequence"/>
</dbReference>
<sequence>MGQYDFTYEVPDNFHEKLVRFLQQNRSSDIAQVLRHCKIEYEDKGLAYYAGLKGDNWDKKALNFTFEGSQSNIDFLKPKDQVLKDAIQKLLRPSTTGYLIRNIDYIISDDDFEIILPEEHGESFEILSRDIYEALSRNEPTLVLDRLHTYSTKFFRLFV</sequence>
<dbReference type="RefSeq" id="WP_156991382.1">
    <property type="nucleotide sequence ID" value="NZ_VWXL01000105.1"/>
</dbReference>
<name>A0A6N8I4C4_9FIRM</name>
<gene>
    <name evidence="1" type="ORF">CAFE_35650</name>
</gene>
<accession>A0A6N8I4C4</accession>
<organism evidence="1 2">
    <name type="scientific">Caproicibacter fermentans</name>
    <dbReference type="NCBI Taxonomy" id="2576756"/>
    <lineage>
        <taxon>Bacteria</taxon>
        <taxon>Bacillati</taxon>
        <taxon>Bacillota</taxon>
        <taxon>Clostridia</taxon>
        <taxon>Eubacteriales</taxon>
        <taxon>Acutalibacteraceae</taxon>
        <taxon>Caproicibacter</taxon>
    </lineage>
</organism>
<dbReference type="AlphaFoldDB" id="A0A6N8I4C4"/>
<reference evidence="1 2" key="1">
    <citation type="submission" date="2019-09" db="EMBL/GenBank/DDBJ databases">
        <title>Genome sequence of Clostridium sp. EA1.</title>
        <authorList>
            <person name="Poehlein A."/>
            <person name="Bengelsdorf F.R."/>
            <person name="Daniel R."/>
        </authorList>
    </citation>
    <scope>NUCLEOTIDE SEQUENCE [LARGE SCALE GENOMIC DNA]</scope>
    <source>
        <strain evidence="1 2">EA1</strain>
    </source>
</reference>
<evidence type="ECO:0000313" key="2">
    <source>
        <dbReference type="Proteomes" id="UP000469440"/>
    </source>
</evidence>
<evidence type="ECO:0000313" key="1">
    <source>
        <dbReference type="EMBL" id="MVB12819.1"/>
    </source>
</evidence>
<proteinExistence type="predicted"/>
<dbReference type="OrthoDB" id="1551470at2"/>
<dbReference type="EMBL" id="VWXL01000105">
    <property type="protein sequence ID" value="MVB12819.1"/>
    <property type="molecule type" value="Genomic_DNA"/>
</dbReference>
<protein>
    <submittedName>
        <fullName evidence="1">Uncharacterized protein</fullName>
    </submittedName>
</protein>